<comment type="subcellular location">
    <subcellularLocation>
        <location evidence="1">Cytoplasm</location>
    </subcellularLocation>
</comment>
<keyword evidence="5" id="KW-0863">Zinc-finger</keyword>
<keyword evidence="4" id="KW-0677">Repeat</keyword>
<dbReference type="Pfam" id="PF13086">
    <property type="entry name" value="AAA_11"/>
    <property type="match status" value="1"/>
</dbReference>
<name>A0ABD3QYE3_9STRA</name>
<organism evidence="10 11">
    <name type="scientific">Cyclotella cryptica</name>
    <dbReference type="NCBI Taxonomy" id="29204"/>
    <lineage>
        <taxon>Eukaryota</taxon>
        <taxon>Sar</taxon>
        <taxon>Stramenopiles</taxon>
        <taxon>Ochrophyta</taxon>
        <taxon>Bacillariophyta</taxon>
        <taxon>Coscinodiscophyceae</taxon>
        <taxon>Thalassiosirophycidae</taxon>
        <taxon>Stephanodiscales</taxon>
        <taxon>Stephanodiscaceae</taxon>
        <taxon>Cyclotella</taxon>
    </lineage>
</organism>
<dbReference type="InterPro" id="IPR000967">
    <property type="entry name" value="Znf_NFX1"/>
</dbReference>
<evidence type="ECO:0000256" key="5">
    <source>
        <dbReference type="ARBA" id="ARBA00022771"/>
    </source>
</evidence>
<comment type="caution">
    <text evidence="10">The sequence shown here is derived from an EMBL/GenBank/DDBJ whole genome shotgun (WGS) entry which is preliminary data.</text>
</comment>
<dbReference type="InterPro" id="IPR041677">
    <property type="entry name" value="DNA2/NAM7_AAA_11"/>
</dbReference>
<dbReference type="PANTHER" id="PTHR10887:SF341">
    <property type="entry name" value="NFX1-TYPE ZINC FINGER-CONTAINING PROTEIN 1"/>
    <property type="match status" value="1"/>
</dbReference>
<evidence type="ECO:0000256" key="7">
    <source>
        <dbReference type="ARBA" id="ARBA00022859"/>
    </source>
</evidence>
<dbReference type="SMART" id="SM00438">
    <property type="entry name" value="ZnF_NFX"/>
    <property type="match status" value="5"/>
</dbReference>
<reference evidence="10 11" key="1">
    <citation type="journal article" date="2020" name="G3 (Bethesda)">
        <title>Improved Reference Genome for Cyclotella cryptica CCMP332, a Model for Cell Wall Morphogenesis, Salinity Adaptation, and Lipid Production in Diatoms (Bacillariophyta).</title>
        <authorList>
            <person name="Roberts W.R."/>
            <person name="Downey K.M."/>
            <person name="Ruck E.C."/>
            <person name="Traller J.C."/>
            <person name="Alverson A.J."/>
        </authorList>
    </citation>
    <scope>NUCLEOTIDE SEQUENCE [LARGE SCALE GENOMIC DNA]</scope>
    <source>
        <strain evidence="10 11">CCMP332</strain>
    </source>
</reference>
<evidence type="ECO:0000313" key="11">
    <source>
        <dbReference type="Proteomes" id="UP001516023"/>
    </source>
</evidence>
<dbReference type="Proteomes" id="UP001516023">
    <property type="component" value="Unassembled WGS sequence"/>
</dbReference>
<evidence type="ECO:0000313" key="10">
    <source>
        <dbReference type="EMBL" id="KAL3805057.1"/>
    </source>
</evidence>
<evidence type="ECO:0000256" key="6">
    <source>
        <dbReference type="ARBA" id="ARBA00022833"/>
    </source>
</evidence>
<dbReference type="GO" id="GO:0008270">
    <property type="term" value="F:zinc ion binding"/>
    <property type="evidence" value="ECO:0007669"/>
    <property type="project" value="UniProtKB-KW"/>
</dbReference>
<evidence type="ECO:0000256" key="1">
    <source>
        <dbReference type="ARBA" id="ARBA00004496"/>
    </source>
</evidence>
<evidence type="ECO:0000256" key="4">
    <source>
        <dbReference type="ARBA" id="ARBA00022737"/>
    </source>
</evidence>
<feature type="compositionally biased region" description="Basic residues" evidence="8">
    <location>
        <begin position="11"/>
        <end position="22"/>
    </location>
</feature>
<dbReference type="CDD" id="cd18808">
    <property type="entry name" value="SF1_C_Upf1"/>
    <property type="match status" value="1"/>
</dbReference>
<evidence type="ECO:0000256" key="8">
    <source>
        <dbReference type="SAM" id="MobiDB-lite"/>
    </source>
</evidence>
<dbReference type="InterPro" id="IPR045055">
    <property type="entry name" value="DNA2/NAM7-like"/>
</dbReference>
<keyword evidence="6" id="KW-0862">Zinc</keyword>
<dbReference type="GO" id="GO:0002376">
    <property type="term" value="P:immune system process"/>
    <property type="evidence" value="ECO:0007669"/>
    <property type="project" value="UniProtKB-KW"/>
</dbReference>
<evidence type="ECO:0000259" key="9">
    <source>
        <dbReference type="PROSITE" id="PS51981"/>
    </source>
</evidence>
<dbReference type="InterPro" id="IPR027417">
    <property type="entry name" value="P-loop_NTPase"/>
</dbReference>
<keyword evidence="2" id="KW-0963">Cytoplasm</keyword>
<dbReference type="GO" id="GO:0005737">
    <property type="term" value="C:cytoplasm"/>
    <property type="evidence" value="ECO:0007669"/>
    <property type="project" value="UniProtKB-SubCell"/>
</dbReference>
<dbReference type="SUPFAM" id="SSF52540">
    <property type="entry name" value="P-loop containing nucleoside triphosphate hydrolases"/>
    <property type="match status" value="1"/>
</dbReference>
<proteinExistence type="predicted"/>
<keyword evidence="3" id="KW-0479">Metal-binding</keyword>
<dbReference type="PROSITE" id="PS51981">
    <property type="entry name" value="ZF_RZ"/>
    <property type="match status" value="1"/>
</dbReference>
<gene>
    <name evidence="10" type="ORF">HJC23_003285</name>
</gene>
<accession>A0ABD3QYE3</accession>
<evidence type="ECO:0000256" key="2">
    <source>
        <dbReference type="ARBA" id="ARBA00022490"/>
    </source>
</evidence>
<dbReference type="CDD" id="cd17936">
    <property type="entry name" value="EEXXEc_NFX1"/>
    <property type="match status" value="1"/>
</dbReference>
<dbReference type="InterPro" id="IPR047187">
    <property type="entry name" value="SF1_C_Upf1"/>
</dbReference>
<sequence length="1757" mass="197037">MQRQQCEWGRGRGRVHGRRGGRGQHCWQKKMLTKLVKDEDAKFKPQDVHAFLEGMYLFESKAELLTLLEDDRNFGTKRIHDCLSMISGPGSVDTIVAPLLMNIINEETGRPLYKAPRDNVVRAVFATPGFVEFLAATWCTHIDQSSPKTIESIAQFLFVASMASVEARNSSHVKIIASALREKSQVESQIVRRLCAIIQLDALDSGKFQNLASKVDEQVLCWGSDLHPPGGRHDNDHSNFRDISLVPTQEELGFEGRPWLPLSNEANALVADVEEGLLDRNFRLLREDAVGTMRDNIANPRASKIWKNARIIGASCNDAFHPERTSCLYFLVQFDLPKGRTFDWNVRRALPRDALVALQKDDEALMMATVFVRAVKKNHWLDSPGGPVIGLVFHHTSDVSRALVDVCVNLSISQDYEKRAEMLRNTTDPNIRVRIEEEMLLLKRGFVCYTMTEASDSFFSYSPVLEALKEMTSVPLAEDIVSLTPTGERPSYMPRHVYMPSDFGGLECDLDAWQNDHVVESTSLDKSQATALNQALSSRVALIQGPPGTGKTFIGGLVAQMIRDNSDESILCVCYTNHALDQFLHHMLKRGEKHLVRIGGRTKSQELKRYELRELARTKERSTSDAEHRMKVVVAKLHKCNRDMAGYLETMKEPLEWSALEELFYRIEGNLYVNFPNPGSDGFQVVGKGNRRVDSEAVFAMWKDGDRCPFWLEEMLGYSDTTDFENVWLLSPEHRLRKLDEWKQQHMKENIDALQETARHYQLLSSEKEVISMEIESRILNDARIIGATTTGAAKYRDLLRIKSAGVVIVEEAGEVLEPHIISALSEPTVNTKETKHLILIGDHKQLRPKVESYRLTKVSGHGYDFDVSLFERMILAGYPSAMLQVQHRMRPCISALIREQTYPTLQDHTSVHQYPNVKGVTDNLLFIDHDNPEEGADDHEATTKSNVLEASYCMEMIRYLLLQGYKHHQITVLTPYVGQILRVLCELRKLGDVHAYISELDRMDLLEVDEDVSVHEINDHDDNKSIRCASIDNFQGEESDIVVVSLVRSNKQGSIGFLKEEQRVNVLLSRAKHGMFIVGNASTLQASPKGQHVWQPLLRMLQDQGRLVNALPTVCQIHPNDIVLCKEATDFKKYRPNGGCMRACGARLDCGHACPLTCHPTDLNHALAIKQCVQPCRRIPTECPHNHSCQKLCNENCGPCATKVEDVKLLCGHLAVSPTCDSVRNDDAIRQLSSQCKEMVEFTFAGCNHTCMTTCGNSQSEHPICNAKCRFVLDCGHTCENRCGACQKGHACKQRCERTLFCGHLCGRACHGSEKCGECQNQCVVRCIHSQCRKLCNEVCSPCVEACDWQCDHQGKCHVVCGAPCVRLPCGKRCTKKLDCGHQCPSVCGEDCPTSLGCVICCSQEKKTRQVDVIEFTEYQDLDLDNDPIIFLPCGHFFSMSTLDGWIHLNTAYKQNNVGEYIGVENLGNIVSEPKSCPDCRSVIHSVKRYGRLTAFHCLRSFERKHMMKVDIKLSLLSSSFERAGLNHKALEKLLVRLEALEAEIALSPMLKVFQACGGAGVDAPTPPIAHYIESLRLKGAVYGKLVEQSGDKAYTTAMDTYTQAIKVAHDTQCKKQSAKLILEKSQLVLQWSELSESIKRQIVDDMVWIVANLKNIDETSVSEARKLHDYALNRENEIKEVVMAMNVIGKYNYGGSWSDHWFECPNGHPYFIGECGGAMVQSNCIECGAPVGGSSHTLLGTNRRAGGAVAAALRH</sequence>
<dbReference type="Gene3D" id="3.40.50.300">
    <property type="entry name" value="P-loop containing nucleotide triphosphate hydrolases"/>
    <property type="match status" value="3"/>
</dbReference>
<dbReference type="EMBL" id="JABMIG020000004">
    <property type="protein sequence ID" value="KAL3805057.1"/>
    <property type="molecule type" value="Genomic_DNA"/>
</dbReference>
<keyword evidence="7" id="KW-0391">Immunity</keyword>
<feature type="domain" description="RZ-type" evidence="9">
    <location>
        <begin position="1675"/>
        <end position="1757"/>
    </location>
</feature>
<dbReference type="Pfam" id="PF20173">
    <property type="entry name" value="ZnF_RZ-type"/>
    <property type="match status" value="1"/>
</dbReference>
<protein>
    <recommendedName>
        <fullName evidence="9">RZ-type domain-containing protein</fullName>
    </recommendedName>
</protein>
<evidence type="ECO:0000256" key="3">
    <source>
        <dbReference type="ARBA" id="ARBA00022723"/>
    </source>
</evidence>
<dbReference type="InterPro" id="IPR046439">
    <property type="entry name" value="ZF_RZ_dom"/>
</dbReference>
<keyword evidence="11" id="KW-1185">Reference proteome</keyword>
<dbReference type="PANTHER" id="PTHR10887">
    <property type="entry name" value="DNA2/NAM7 HELICASE FAMILY"/>
    <property type="match status" value="1"/>
</dbReference>
<dbReference type="FunFam" id="3.40.50.300:FF:001660">
    <property type="entry name" value="NF-X1 finger and helicase protein, putative"/>
    <property type="match status" value="1"/>
</dbReference>
<dbReference type="CDD" id="cd06008">
    <property type="entry name" value="NF-X1-zinc-finger"/>
    <property type="match status" value="1"/>
</dbReference>
<dbReference type="InterPro" id="IPR041679">
    <property type="entry name" value="DNA2/NAM7-like_C"/>
</dbReference>
<feature type="region of interest" description="Disordered" evidence="8">
    <location>
        <begin position="1"/>
        <end position="22"/>
    </location>
</feature>
<dbReference type="Pfam" id="PF13087">
    <property type="entry name" value="AAA_12"/>
    <property type="match status" value="1"/>
</dbReference>